<dbReference type="OrthoDB" id="7283157at2"/>
<feature type="transmembrane region" description="Helical" evidence="1">
    <location>
        <begin position="38"/>
        <end position="60"/>
    </location>
</feature>
<proteinExistence type="predicted"/>
<reference evidence="4" key="1">
    <citation type="submission" date="2017-01" db="EMBL/GenBank/DDBJ databases">
        <title>Komagataeibacter sp. MSKU9 whole genome sequencing project.</title>
        <authorList>
            <person name="Matsutani M."/>
            <person name="Naloka K."/>
            <person name="Theeragool G."/>
            <person name="Yakushi T."/>
            <person name="Matsushita K."/>
        </authorList>
    </citation>
    <scope>NUCLEOTIDE SEQUENCE [LARGE SCALE GENOMIC DNA]</scope>
    <source>
        <strain evidence="4">MSKU9</strain>
    </source>
</reference>
<dbReference type="Proteomes" id="UP000315095">
    <property type="component" value="Unassembled WGS sequence"/>
</dbReference>
<keyword evidence="1" id="KW-1133">Transmembrane helix</keyword>
<evidence type="ECO:0000313" key="3">
    <source>
        <dbReference type="EMBL" id="GCE82233.1"/>
    </source>
</evidence>
<feature type="transmembrane region" description="Helical" evidence="1">
    <location>
        <begin position="66"/>
        <end position="88"/>
    </location>
</feature>
<dbReference type="EMBL" id="BDLU01000013">
    <property type="protein sequence ID" value="GCE82233.1"/>
    <property type="molecule type" value="Genomic_DNA"/>
</dbReference>
<accession>A0A4P5NLJ2</accession>
<dbReference type="InterPro" id="IPR000326">
    <property type="entry name" value="PAP2/HPO"/>
</dbReference>
<keyword evidence="1" id="KW-0472">Membrane</keyword>
<feature type="transmembrane region" description="Helical" evidence="1">
    <location>
        <begin position="12"/>
        <end position="31"/>
    </location>
</feature>
<gene>
    <name evidence="3" type="ORF">MSKU9_0374</name>
</gene>
<keyword evidence="1" id="KW-0812">Transmembrane</keyword>
<evidence type="ECO:0000313" key="4">
    <source>
        <dbReference type="Proteomes" id="UP000315095"/>
    </source>
</evidence>
<feature type="transmembrane region" description="Helical" evidence="1">
    <location>
        <begin position="153"/>
        <end position="172"/>
    </location>
</feature>
<sequence>MMRFITDFADQADILPVVVTVGCIMGLHGWWRGMRIWCSVIPLTLGVMLLLKIAGLYYAWFTQADVFSPSGHVAAACITYGGLLVMLLRRRFIHYPAAMLLPLLGVAVVMGFTRWRLQAHTIGEIVTGTCIGCAAGMVLGLKCGPVPRSLWGYLLPCVACVALLFHGLHMGAEETIRRVFCPQEIFPTHL</sequence>
<feature type="domain" description="Phosphatidic acid phosphatase type 2/haloperoxidase" evidence="2">
    <location>
        <begin position="65"/>
        <end position="138"/>
    </location>
</feature>
<feature type="transmembrane region" description="Helical" evidence="1">
    <location>
        <begin position="121"/>
        <end position="141"/>
    </location>
</feature>
<organism evidence="3 4">
    <name type="scientific">Komagataeibacter diospyri</name>
    <dbReference type="NCBI Taxonomy" id="1932662"/>
    <lineage>
        <taxon>Bacteria</taxon>
        <taxon>Pseudomonadati</taxon>
        <taxon>Pseudomonadota</taxon>
        <taxon>Alphaproteobacteria</taxon>
        <taxon>Acetobacterales</taxon>
        <taxon>Acetobacteraceae</taxon>
        <taxon>Komagataeibacter</taxon>
    </lineage>
</organism>
<dbReference type="AlphaFoldDB" id="A0A4P5NLJ2"/>
<dbReference type="Pfam" id="PF01569">
    <property type="entry name" value="PAP2"/>
    <property type="match status" value="1"/>
</dbReference>
<evidence type="ECO:0000256" key="1">
    <source>
        <dbReference type="SAM" id="Phobius"/>
    </source>
</evidence>
<dbReference type="InterPro" id="IPR036938">
    <property type="entry name" value="PAP2/HPO_sf"/>
</dbReference>
<dbReference type="RefSeq" id="WP_141259659.1">
    <property type="nucleotide sequence ID" value="NZ_BDLU01000013.1"/>
</dbReference>
<name>A0A4P5NLJ2_9PROT</name>
<keyword evidence="4" id="KW-1185">Reference proteome</keyword>
<comment type="caution">
    <text evidence="3">The sequence shown here is derived from an EMBL/GenBank/DDBJ whole genome shotgun (WGS) entry which is preliminary data.</text>
</comment>
<dbReference type="Gene3D" id="1.20.144.10">
    <property type="entry name" value="Phosphatidic acid phosphatase type 2/haloperoxidase"/>
    <property type="match status" value="1"/>
</dbReference>
<feature type="transmembrane region" description="Helical" evidence="1">
    <location>
        <begin position="95"/>
        <end position="115"/>
    </location>
</feature>
<protein>
    <recommendedName>
        <fullName evidence="2">Phosphatidic acid phosphatase type 2/haloperoxidase domain-containing protein</fullName>
    </recommendedName>
</protein>
<evidence type="ECO:0000259" key="2">
    <source>
        <dbReference type="Pfam" id="PF01569"/>
    </source>
</evidence>
<dbReference type="SUPFAM" id="SSF48317">
    <property type="entry name" value="Acid phosphatase/Vanadium-dependent haloperoxidase"/>
    <property type="match status" value="1"/>
</dbReference>